<reference evidence="1" key="2">
    <citation type="journal article" date="2022" name="Res Sq">
        <title>Comparative Genomics Reveals Insights into the Divergent Evolution of Astigmatic Mites and Household Pest Adaptations.</title>
        <authorList>
            <person name="Xiong Q."/>
            <person name="Wan A.T.-Y."/>
            <person name="Liu X.-Y."/>
            <person name="Fung C.S.-H."/>
            <person name="Xiao X."/>
            <person name="Malainual N."/>
            <person name="Hou J."/>
            <person name="Wang L."/>
            <person name="Wang M."/>
            <person name="Yang K."/>
            <person name="Cui Y."/>
            <person name="Leung E."/>
            <person name="Nong W."/>
            <person name="Shin S.-K."/>
            <person name="Au S."/>
            <person name="Jeong K.Y."/>
            <person name="Chew F.T."/>
            <person name="Hui J."/>
            <person name="Leung T.F."/>
            <person name="Tungtrongchitr A."/>
            <person name="Zhong N."/>
            <person name="Liu Z."/>
            <person name="Tsui S."/>
        </authorList>
    </citation>
    <scope>NUCLEOTIDE SEQUENCE</scope>
    <source>
        <strain evidence="1">Derf</strain>
        <tissue evidence="1">Whole organism</tissue>
    </source>
</reference>
<proteinExistence type="predicted"/>
<gene>
    <name evidence="1" type="ORF">DERF_010358</name>
</gene>
<dbReference type="AlphaFoldDB" id="A0A922HX15"/>
<organism evidence="1 2">
    <name type="scientific">Dermatophagoides farinae</name>
    <name type="common">American house dust mite</name>
    <dbReference type="NCBI Taxonomy" id="6954"/>
    <lineage>
        <taxon>Eukaryota</taxon>
        <taxon>Metazoa</taxon>
        <taxon>Ecdysozoa</taxon>
        <taxon>Arthropoda</taxon>
        <taxon>Chelicerata</taxon>
        <taxon>Arachnida</taxon>
        <taxon>Acari</taxon>
        <taxon>Acariformes</taxon>
        <taxon>Sarcoptiformes</taxon>
        <taxon>Astigmata</taxon>
        <taxon>Psoroptidia</taxon>
        <taxon>Analgoidea</taxon>
        <taxon>Pyroglyphidae</taxon>
        <taxon>Dermatophagoidinae</taxon>
        <taxon>Dermatophagoides</taxon>
    </lineage>
</organism>
<dbReference type="EMBL" id="ASGP02000004">
    <property type="protein sequence ID" value="KAH9511935.1"/>
    <property type="molecule type" value="Genomic_DNA"/>
</dbReference>
<evidence type="ECO:0000313" key="1">
    <source>
        <dbReference type="EMBL" id="KAH9511935.1"/>
    </source>
</evidence>
<dbReference type="Proteomes" id="UP000790347">
    <property type="component" value="Unassembled WGS sequence"/>
</dbReference>
<comment type="caution">
    <text evidence="1">The sequence shown here is derived from an EMBL/GenBank/DDBJ whole genome shotgun (WGS) entry which is preliminary data.</text>
</comment>
<evidence type="ECO:0000313" key="2">
    <source>
        <dbReference type="Proteomes" id="UP000790347"/>
    </source>
</evidence>
<reference evidence="1" key="1">
    <citation type="submission" date="2013-05" db="EMBL/GenBank/DDBJ databases">
        <authorList>
            <person name="Yim A.K.Y."/>
            <person name="Chan T.F."/>
            <person name="Ji K.M."/>
            <person name="Liu X.Y."/>
            <person name="Zhou J.W."/>
            <person name="Li R.Q."/>
            <person name="Yang K.Y."/>
            <person name="Li J."/>
            <person name="Li M."/>
            <person name="Law P.T.W."/>
            <person name="Wu Y.L."/>
            <person name="Cai Z.L."/>
            <person name="Qin H."/>
            <person name="Bao Y."/>
            <person name="Leung R.K.K."/>
            <person name="Ng P.K.S."/>
            <person name="Zou J."/>
            <person name="Zhong X.J."/>
            <person name="Ran P.X."/>
            <person name="Zhong N.S."/>
            <person name="Liu Z.G."/>
            <person name="Tsui S.K.W."/>
        </authorList>
    </citation>
    <scope>NUCLEOTIDE SEQUENCE</scope>
    <source>
        <strain evidence="1">Derf</strain>
        <tissue evidence="1">Whole organism</tissue>
    </source>
</reference>
<accession>A0A922HX15</accession>
<keyword evidence="2" id="KW-1185">Reference proteome</keyword>
<name>A0A922HX15_DERFA</name>
<sequence>MLMNVFMNHYGYIHDQRQTRRLTNAVPSMFGLSSTVTVLHTRSLNPLLLQNVVHWNEFSQARYSCIA</sequence>
<protein>
    <submittedName>
        <fullName evidence="1">Uncharacterized protein</fullName>
    </submittedName>
</protein>